<dbReference type="EMBL" id="CP009962">
    <property type="protein sequence ID" value="AIY39454.1"/>
    <property type="molecule type" value="Genomic_DNA"/>
</dbReference>
<keyword evidence="2" id="KW-1185">Reference proteome</keyword>
<evidence type="ECO:0000313" key="2">
    <source>
        <dbReference type="Proteomes" id="UP000030302"/>
    </source>
</evidence>
<sequence length="43" mass="4876">MPAPQNPARFIIGTYAKPPWPRCISWPTIRTVFVDAPCQDDFA</sequence>
<dbReference type="KEGG" id="care:LT85_0294"/>
<organism evidence="1 2">
    <name type="scientific">Collimonas arenae</name>
    <dbReference type="NCBI Taxonomy" id="279058"/>
    <lineage>
        <taxon>Bacteria</taxon>
        <taxon>Pseudomonadati</taxon>
        <taxon>Pseudomonadota</taxon>
        <taxon>Betaproteobacteria</taxon>
        <taxon>Burkholderiales</taxon>
        <taxon>Oxalobacteraceae</taxon>
        <taxon>Collimonas</taxon>
    </lineage>
</organism>
<proteinExistence type="predicted"/>
<dbReference type="STRING" id="279058.LT85_0294"/>
<accession>A0A0A1F6Y7</accession>
<gene>
    <name evidence="1" type="ORF">LT85_0294</name>
</gene>
<dbReference type="Proteomes" id="UP000030302">
    <property type="component" value="Chromosome"/>
</dbReference>
<dbReference type="HOGENOM" id="CLU_3232119_0_0_4"/>
<dbReference type="AlphaFoldDB" id="A0A0A1F6Y7"/>
<evidence type="ECO:0000313" key="1">
    <source>
        <dbReference type="EMBL" id="AIY39454.1"/>
    </source>
</evidence>
<protein>
    <submittedName>
        <fullName evidence="1">Uncharacterized protein</fullName>
    </submittedName>
</protein>
<name>A0A0A1F6Y7_9BURK</name>
<reference evidence="2" key="1">
    <citation type="journal article" date="2014" name="Soil Biol. Biochem.">
        <title>Structure and function of bacterial communities in ageing soils: Insights from the Mendocino ecological staircase.</title>
        <authorList>
            <person name="Uroz S."/>
            <person name="Tech J.J."/>
            <person name="Sawaya N.A."/>
            <person name="Frey-Klett P."/>
            <person name="Leveau J.H.J."/>
        </authorList>
    </citation>
    <scope>NUCLEOTIDE SEQUENCE [LARGE SCALE GENOMIC DNA]</scope>
    <source>
        <strain evidence="2">Cal35</strain>
    </source>
</reference>